<keyword evidence="2" id="KW-1185">Reference proteome</keyword>
<organism evidence="1">
    <name type="scientific">Amphimedon queenslandica</name>
    <name type="common">Sponge</name>
    <dbReference type="NCBI Taxonomy" id="400682"/>
    <lineage>
        <taxon>Eukaryota</taxon>
        <taxon>Metazoa</taxon>
        <taxon>Porifera</taxon>
        <taxon>Demospongiae</taxon>
        <taxon>Heteroscleromorpha</taxon>
        <taxon>Haplosclerida</taxon>
        <taxon>Niphatidae</taxon>
        <taxon>Amphimedon</taxon>
    </lineage>
</organism>
<dbReference type="AlphaFoldDB" id="A0A1X7VL87"/>
<dbReference type="EnsemblMetazoa" id="XM_011411653.1">
    <property type="protein sequence ID" value="XP_011409955.1"/>
    <property type="gene ID" value="LOC105316615"/>
</dbReference>
<reference evidence="1" key="2">
    <citation type="submission" date="2017-05" db="UniProtKB">
        <authorList>
            <consortium name="EnsemblMetazoa"/>
        </authorList>
    </citation>
    <scope>IDENTIFICATION</scope>
</reference>
<proteinExistence type="predicted"/>
<dbReference type="OrthoDB" id="77878at2759"/>
<dbReference type="KEGG" id="aqu:105316615"/>
<dbReference type="Proteomes" id="UP000007879">
    <property type="component" value="Unassembled WGS sequence"/>
</dbReference>
<name>A0A1X7VL87_AMPQE</name>
<dbReference type="STRING" id="400682.A0A1X7VL87"/>
<sequence length="278" mass="30714">MATSMATTRNLLSFCYCHSWRGLETGIKALPGAKIYLPSAEVKKSSNSIAVLTGWAMSSHRALGKYSQIYTESGIPSLCLTPSLLELWSSRKGDTLTLKIIDYLTGSKEPEVPVNVVFHLFSGTPGIILPALTNQLSAGGSNVNVKGIIIDSGPVEFIYTSGKRALQLAKLNKIVYYIAGLGGTTFDLLVGRKKRAELVEAMHSPALSSIPQLYLNSESDTVCPPERVKRLVEEQRRMGRDVHHFSWSDSQHVRLYLDHPVEYESRIESFLKTIKLTT</sequence>
<dbReference type="InterPro" id="IPR029058">
    <property type="entry name" value="AB_hydrolase_fold"/>
</dbReference>
<protein>
    <recommendedName>
        <fullName evidence="3">DUF829 domain-containing protein</fullName>
    </recommendedName>
</protein>
<reference evidence="2" key="1">
    <citation type="journal article" date="2010" name="Nature">
        <title>The Amphimedon queenslandica genome and the evolution of animal complexity.</title>
        <authorList>
            <person name="Srivastava M."/>
            <person name="Simakov O."/>
            <person name="Chapman J."/>
            <person name="Fahey B."/>
            <person name="Gauthier M.E."/>
            <person name="Mitros T."/>
            <person name="Richards G.S."/>
            <person name="Conaco C."/>
            <person name="Dacre M."/>
            <person name="Hellsten U."/>
            <person name="Larroux C."/>
            <person name="Putnam N.H."/>
            <person name="Stanke M."/>
            <person name="Adamska M."/>
            <person name="Darling A."/>
            <person name="Degnan S.M."/>
            <person name="Oakley T.H."/>
            <person name="Plachetzki D.C."/>
            <person name="Zhai Y."/>
            <person name="Adamski M."/>
            <person name="Calcino A."/>
            <person name="Cummins S.F."/>
            <person name="Goodstein D.M."/>
            <person name="Harris C."/>
            <person name="Jackson D.J."/>
            <person name="Leys S.P."/>
            <person name="Shu S."/>
            <person name="Woodcroft B.J."/>
            <person name="Vervoort M."/>
            <person name="Kosik K.S."/>
            <person name="Manning G."/>
            <person name="Degnan B.M."/>
            <person name="Rokhsar D.S."/>
        </authorList>
    </citation>
    <scope>NUCLEOTIDE SEQUENCE [LARGE SCALE GENOMIC DNA]</scope>
</reference>
<dbReference type="InParanoid" id="A0A1X7VL87"/>
<dbReference type="PANTHER" id="PTHR12265">
    <property type="entry name" value="TRANSMEMBRANE PROTEIN 53"/>
    <property type="match status" value="1"/>
</dbReference>
<gene>
    <name evidence="1" type="primary">105316615</name>
</gene>
<dbReference type="EnsemblMetazoa" id="Aqu2.1.40659_001">
    <property type="protein sequence ID" value="Aqu2.1.40659_001"/>
    <property type="gene ID" value="Aqu2.1.40659"/>
</dbReference>
<evidence type="ECO:0000313" key="2">
    <source>
        <dbReference type="Proteomes" id="UP000007879"/>
    </source>
</evidence>
<dbReference type="SUPFAM" id="SSF53474">
    <property type="entry name" value="alpha/beta-Hydrolases"/>
    <property type="match status" value="1"/>
</dbReference>
<evidence type="ECO:0000313" key="1">
    <source>
        <dbReference type="EnsemblMetazoa" id="Aqu2.1.40659_001"/>
    </source>
</evidence>
<accession>A0A1X7VL87</accession>
<dbReference type="InterPro" id="IPR008547">
    <property type="entry name" value="DUF829_TMEM53"/>
</dbReference>
<dbReference type="Pfam" id="PF05705">
    <property type="entry name" value="DUF829"/>
    <property type="match status" value="1"/>
</dbReference>
<dbReference type="OMA" id="TCTFAGM"/>
<evidence type="ECO:0008006" key="3">
    <source>
        <dbReference type="Google" id="ProtNLM"/>
    </source>
</evidence>
<dbReference type="PANTHER" id="PTHR12265:SF0">
    <property type="entry name" value="EXPRESSED PROTEIN"/>
    <property type="match status" value="1"/>
</dbReference>
<dbReference type="eggNOG" id="KOG2521">
    <property type="taxonomic scope" value="Eukaryota"/>
</dbReference>